<keyword evidence="12" id="KW-1185">Reference proteome</keyword>
<dbReference type="GO" id="GO:0046872">
    <property type="term" value="F:metal ion binding"/>
    <property type="evidence" value="ECO:0007669"/>
    <property type="project" value="UniProtKB-KW"/>
</dbReference>
<evidence type="ECO:0000256" key="8">
    <source>
        <dbReference type="ARBA" id="ARBA00023239"/>
    </source>
</evidence>
<gene>
    <name evidence="11" type="ORF">G3I74_08755</name>
</gene>
<dbReference type="EMBL" id="JAAGSC010000041">
    <property type="protein sequence ID" value="NDY95815.1"/>
    <property type="molecule type" value="Genomic_DNA"/>
</dbReference>
<evidence type="ECO:0000256" key="1">
    <source>
        <dbReference type="ARBA" id="ARBA00001947"/>
    </source>
</evidence>
<proteinExistence type="inferred from homology"/>
<keyword evidence="7" id="KW-0862">Zinc</keyword>
<evidence type="ECO:0000256" key="4">
    <source>
        <dbReference type="ARBA" id="ARBA00012982"/>
    </source>
</evidence>
<evidence type="ECO:0000313" key="12">
    <source>
        <dbReference type="Proteomes" id="UP000484885"/>
    </source>
</evidence>
<evidence type="ECO:0000256" key="7">
    <source>
        <dbReference type="ARBA" id="ARBA00022833"/>
    </source>
</evidence>
<organism evidence="11 12">
    <name type="scientific">Wenzhouxiangella limi</name>
    <dbReference type="NCBI Taxonomy" id="2707351"/>
    <lineage>
        <taxon>Bacteria</taxon>
        <taxon>Pseudomonadati</taxon>
        <taxon>Pseudomonadota</taxon>
        <taxon>Gammaproteobacteria</taxon>
        <taxon>Chromatiales</taxon>
        <taxon>Wenzhouxiangellaceae</taxon>
        <taxon>Wenzhouxiangella</taxon>
    </lineage>
</organism>
<evidence type="ECO:0000256" key="5">
    <source>
        <dbReference type="ARBA" id="ARBA00018141"/>
    </source>
</evidence>
<dbReference type="SUPFAM" id="SSF55620">
    <property type="entry name" value="Tetrahydrobiopterin biosynthesis enzymes-like"/>
    <property type="match status" value="3"/>
</dbReference>
<evidence type="ECO:0000256" key="6">
    <source>
        <dbReference type="ARBA" id="ARBA00022723"/>
    </source>
</evidence>
<keyword evidence="8" id="KW-0456">Lyase</keyword>
<protein>
    <recommendedName>
        <fullName evidence="5">6-carboxy-5,6,7,8-tetrahydropterin synthase</fullName>
        <ecNumber evidence="4">4.1.2.50</ecNumber>
    </recommendedName>
    <alternativeName>
        <fullName evidence="9">Queuosine biosynthesis protein QueD</fullName>
    </alternativeName>
</protein>
<dbReference type="PANTHER" id="PTHR12589">
    <property type="entry name" value="PYRUVOYL TETRAHYDROBIOPTERIN SYNTHASE"/>
    <property type="match status" value="1"/>
</dbReference>
<evidence type="ECO:0000256" key="3">
    <source>
        <dbReference type="ARBA" id="ARBA00008900"/>
    </source>
</evidence>
<sequence length="363" mass="41073">MTQERLMHAASVPFEAARELDILPQGHRARGLHGHSFRARVRASLPEDWAQFKGVETDDLERALAGCVRGLDYRYLNDQLAVPTDENLARWIRERVDIPGLDSIGIRSAADRGADIDPHGQVHVWRRFRFESAHQLPNVPPGHKCGRMHGHGFVVAVHCKQGEHGMGMDSDQLERCWQPLHQELDHACLNDIPGLDNPTSEHIAGWIWRRLQQTLPDLSWVTVYETATAGCSHDGEHYRIWKEMSLDSAVRLNNAPQGDRRRRIHGHSFTVRLHLLAGLDQVMGWVMDYGDVKTLFRPVFERLDHQPLHGLPDLADTDPASLARWTRRAIGDQLPALDRIDFYQTPGCGAILSWGARPPALPI</sequence>
<comment type="similarity">
    <text evidence="3">Belongs to the PTPS family. QueD subfamily.</text>
</comment>
<dbReference type="Gene3D" id="3.30.479.10">
    <property type="entry name" value="6-pyruvoyl tetrahydropterin synthase/QueD"/>
    <property type="match status" value="3"/>
</dbReference>
<dbReference type="Pfam" id="PF01242">
    <property type="entry name" value="PTPS"/>
    <property type="match status" value="3"/>
</dbReference>
<reference evidence="11 12" key="1">
    <citation type="submission" date="2020-02" db="EMBL/GenBank/DDBJ databases">
        <authorList>
            <person name="Zhang X.-Y."/>
        </authorList>
    </citation>
    <scope>NUCLEOTIDE SEQUENCE [LARGE SCALE GENOMIC DNA]</scope>
    <source>
        <strain evidence="11 12">C33</strain>
    </source>
</reference>
<evidence type="ECO:0000256" key="2">
    <source>
        <dbReference type="ARBA" id="ARBA00005061"/>
    </source>
</evidence>
<dbReference type="InterPro" id="IPR007115">
    <property type="entry name" value="6-PTP_synth/QueD"/>
</dbReference>
<evidence type="ECO:0000256" key="10">
    <source>
        <dbReference type="ARBA" id="ARBA00048807"/>
    </source>
</evidence>
<accession>A0A845V786</accession>
<dbReference type="PANTHER" id="PTHR12589:SF7">
    <property type="entry name" value="6-PYRUVOYL TETRAHYDROBIOPTERIN SYNTHASE"/>
    <property type="match status" value="1"/>
</dbReference>
<evidence type="ECO:0000313" key="11">
    <source>
        <dbReference type="EMBL" id="NDY95815.1"/>
    </source>
</evidence>
<dbReference type="UniPathway" id="UPA00391"/>
<comment type="cofactor">
    <cofactor evidence="1">
        <name>Zn(2+)</name>
        <dbReference type="ChEBI" id="CHEBI:29105"/>
    </cofactor>
</comment>
<evidence type="ECO:0000256" key="9">
    <source>
        <dbReference type="ARBA" id="ARBA00031449"/>
    </source>
</evidence>
<dbReference type="AlphaFoldDB" id="A0A845V786"/>
<dbReference type="InterPro" id="IPR038418">
    <property type="entry name" value="6-PTP_synth/QueD_sf"/>
</dbReference>
<dbReference type="EC" id="4.1.2.50" evidence="4"/>
<name>A0A845V786_9GAMM</name>
<keyword evidence="6" id="KW-0479">Metal-binding</keyword>
<dbReference type="RefSeq" id="WP_164211222.1">
    <property type="nucleotide sequence ID" value="NZ_JAAGSC010000041.1"/>
</dbReference>
<dbReference type="Proteomes" id="UP000484885">
    <property type="component" value="Unassembled WGS sequence"/>
</dbReference>
<comment type="catalytic activity">
    <reaction evidence="10">
        <text>7,8-dihydroneopterin 3'-triphosphate + H2O = 6-carboxy-5,6,7,8-tetrahydropterin + triphosphate + acetaldehyde + 2 H(+)</text>
        <dbReference type="Rhea" id="RHEA:27966"/>
        <dbReference type="ChEBI" id="CHEBI:15343"/>
        <dbReference type="ChEBI" id="CHEBI:15377"/>
        <dbReference type="ChEBI" id="CHEBI:15378"/>
        <dbReference type="ChEBI" id="CHEBI:18036"/>
        <dbReference type="ChEBI" id="CHEBI:58462"/>
        <dbReference type="ChEBI" id="CHEBI:61032"/>
        <dbReference type="EC" id="4.1.2.50"/>
    </reaction>
</comment>
<comment type="caution">
    <text evidence="11">The sequence shown here is derived from an EMBL/GenBank/DDBJ whole genome shotgun (WGS) entry which is preliminary data.</text>
</comment>
<dbReference type="GO" id="GO:0070497">
    <property type="term" value="F:6-carboxytetrahydropterin synthase activity"/>
    <property type="evidence" value="ECO:0007669"/>
    <property type="project" value="UniProtKB-EC"/>
</dbReference>
<comment type="pathway">
    <text evidence="2">Purine metabolism; 7-cyano-7-deazaguanine biosynthesis.</text>
</comment>